<sequence length="361" mass="40654">MTAKNPSDYIRREVIDFKPYVPGEQPGLGEKVIKLNTNENPYPPSPKIQLAVNEIITSGVLRKYPNYHSSELQNAIAKKYNLDPNQILVTNGSDEALRLLFYALLAPGDTVVAPEPTYSFYPVLTEEVMLGAKYKTIPLRSDLHFDFETLSREQGKLLCFAHPNAPTGILEDRNKLLELVKGFQGVVLSDEAYIDFTEPGTSLIPEIANHPNLVVTRTFSKSYSLAGLRVGFIVGELKLIDLIRKLKDSYNVGILDQTIAVTAWNDEEYFQICRTKVLEERTRLSKELTDLGFEIPPSATNFIFCKPKPGISPEGIYLKLKEKNILVRYFSKGIPKDYVRISIGTKEENDRLLAELKLILG</sequence>
<evidence type="ECO:0000256" key="11">
    <source>
        <dbReference type="HAMAP-Rule" id="MF_01023"/>
    </source>
</evidence>
<keyword evidence="7 11" id="KW-0808">Transferase</keyword>
<dbReference type="SUPFAM" id="SSF53383">
    <property type="entry name" value="PLP-dependent transferases"/>
    <property type="match status" value="1"/>
</dbReference>
<dbReference type="PANTHER" id="PTHR42885">
    <property type="entry name" value="HISTIDINOL-PHOSPHATE AMINOTRANSFERASE-RELATED"/>
    <property type="match status" value="1"/>
</dbReference>
<dbReference type="InterPro" id="IPR015422">
    <property type="entry name" value="PyrdxlP-dep_Trfase_small"/>
</dbReference>
<comment type="subunit">
    <text evidence="4 11">Homodimer.</text>
</comment>
<evidence type="ECO:0000256" key="1">
    <source>
        <dbReference type="ARBA" id="ARBA00001933"/>
    </source>
</evidence>
<dbReference type="InterPro" id="IPR001917">
    <property type="entry name" value="Aminotrans_II_pyridoxalP_BS"/>
</dbReference>
<evidence type="ECO:0000313" key="13">
    <source>
        <dbReference type="EMBL" id="BDA78734.1"/>
    </source>
</evidence>
<evidence type="ECO:0000256" key="7">
    <source>
        <dbReference type="ARBA" id="ARBA00022679"/>
    </source>
</evidence>
<comment type="cofactor">
    <cofactor evidence="1 11">
        <name>pyridoxal 5'-phosphate</name>
        <dbReference type="ChEBI" id="CHEBI:597326"/>
    </cofactor>
</comment>
<reference evidence="13 14" key="1">
    <citation type="submission" date="2021-08" db="EMBL/GenBank/DDBJ databases">
        <title>Complete genome sequence of Leptospira kobayashii strain E30.</title>
        <authorList>
            <person name="Nakao R."/>
            <person name="Nakamura S."/>
            <person name="Masuzawa T."/>
            <person name="Koizumi N."/>
        </authorList>
    </citation>
    <scope>NUCLEOTIDE SEQUENCE [LARGE SCALE GENOMIC DNA]</scope>
    <source>
        <strain evidence="13 14">E30</strain>
    </source>
</reference>
<dbReference type="RefSeq" id="WP_109019711.1">
    <property type="nucleotide sequence ID" value="NZ_AP025028.1"/>
</dbReference>
<evidence type="ECO:0000256" key="3">
    <source>
        <dbReference type="ARBA" id="ARBA00007970"/>
    </source>
</evidence>
<dbReference type="InterPro" id="IPR005861">
    <property type="entry name" value="HisP_aminotrans"/>
</dbReference>
<dbReference type="NCBIfam" id="TIGR01141">
    <property type="entry name" value="hisC"/>
    <property type="match status" value="1"/>
</dbReference>
<evidence type="ECO:0000256" key="2">
    <source>
        <dbReference type="ARBA" id="ARBA00005011"/>
    </source>
</evidence>
<dbReference type="Pfam" id="PF00155">
    <property type="entry name" value="Aminotran_1_2"/>
    <property type="match status" value="1"/>
</dbReference>
<evidence type="ECO:0000256" key="6">
    <source>
        <dbReference type="ARBA" id="ARBA00022605"/>
    </source>
</evidence>
<dbReference type="HAMAP" id="MF_01023">
    <property type="entry name" value="HisC_aminotrans_2"/>
    <property type="match status" value="1"/>
</dbReference>
<dbReference type="EMBL" id="AP025028">
    <property type="protein sequence ID" value="BDA78734.1"/>
    <property type="molecule type" value="Genomic_DNA"/>
</dbReference>
<dbReference type="PROSITE" id="PS00599">
    <property type="entry name" value="AA_TRANSFER_CLASS_2"/>
    <property type="match status" value="1"/>
</dbReference>
<dbReference type="InterPro" id="IPR015424">
    <property type="entry name" value="PyrdxlP-dep_Trfase"/>
</dbReference>
<keyword evidence="8 11" id="KW-0663">Pyridoxal phosphate</keyword>
<organism evidence="13 14">
    <name type="scientific">Leptospira kobayashii</name>
    <dbReference type="NCBI Taxonomy" id="1917830"/>
    <lineage>
        <taxon>Bacteria</taxon>
        <taxon>Pseudomonadati</taxon>
        <taxon>Spirochaetota</taxon>
        <taxon>Spirochaetia</taxon>
        <taxon>Leptospirales</taxon>
        <taxon>Leptospiraceae</taxon>
        <taxon>Leptospira</taxon>
    </lineage>
</organism>
<accession>A0ABN6KFX1</accession>
<dbReference type="CDD" id="cd00609">
    <property type="entry name" value="AAT_like"/>
    <property type="match status" value="1"/>
</dbReference>
<dbReference type="InterPro" id="IPR004839">
    <property type="entry name" value="Aminotransferase_I/II_large"/>
</dbReference>
<comment type="pathway">
    <text evidence="2 11">Amino-acid biosynthesis; L-histidine biosynthesis; L-histidine from 5-phospho-alpha-D-ribose 1-diphosphate: step 7/9.</text>
</comment>
<evidence type="ECO:0000256" key="5">
    <source>
        <dbReference type="ARBA" id="ARBA00022576"/>
    </source>
</evidence>
<name>A0ABN6KFX1_9LEPT</name>
<comment type="similarity">
    <text evidence="3 11">Belongs to the class-II pyridoxal-phosphate-dependent aminotransferase family. Histidinol-phosphate aminotransferase subfamily.</text>
</comment>
<feature type="domain" description="Aminotransferase class I/classII large" evidence="12">
    <location>
        <begin position="31"/>
        <end position="355"/>
    </location>
</feature>
<dbReference type="PANTHER" id="PTHR42885:SF2">
    <property type="entry name" value="HISTIDINOL-PHOSPHATE AMINOTRANSFERASE"/>
    <property type="match status" value="1"/>
</dbReference>
<keyword evidence="5 11" id="KW-0032">Aminotransferase</keyword>
<keyword evidence="6 11" id="KW-0028">Amino-acid biosynthesis</keyword>
<keyword evidence="9 11" id="KW-0368">Histidine biosynthesis</keyword>
<evidence type="ECO:0000256" key="4">
    <source>
        <dbReference type="ARBA" id="ARBA00011738"/>
    </source>
</evidence>
<evidence type="ECO:0000256" key="10">
    <source>
        <dbReference type="ARBA" id="ARBA00047481"/>
    </source>
</evidence>
<evidence type="ECO:0000259" key="12">
    <source>
        <dbReference type="Pfam" id="PF00155"/>
    </source>
</evidence>
<evidence type="ECO:0000256" key="8">
    <source>
        <dbReference type="ARBA" id="ARBA00022898"/>
    </source>
</evidence>
<comment type="catalytic activity">
    <reaction evidence="10 11">
        <text>L-histidinol phosphate + 2-oxoglutarate = 3-(imidazol-4-yl)-2-oxopropyl phosphate + L-glutamate</text>
        <dbReference type="Rhea" id="RHEA:23744"/>
        <dbReference type="ChEBI" id="CHEBI:16810"/>
        <dbReference type="ChEBI" id="CHEBI:29985"/>
        <dbReference type="ChEBI" id="CHEBI:57766"/>
        <dbReference type="ChEBI" id="CHEBI:57980"/>
        <dbReference type="EC" id="2.6.1.9"/>
    </reaction>
</comment>
<dbReference type="Gene3D" id="3.40.640.10">
    <property type="entry name" value="Type I PLP-dependent aspartate aminotransferase-like (Major domain)"/>
    <property type="match status" value="1"/>
</dbReference>
<dbReference type="GO" id="GO:0008483">
    <property type="term" value="F:transaminase activity"/>
    <property type="evidence" value="ECO:0007669"/>
    <property type="project" value="UniProtKB-KW"/>
</dbReference>
<evidence type="ECO:0000313" key="14">
    <source>
        <dbReference type="Proteomes" id="UP000245263"/>
    </source>
</evidence>
<dbReference type="Proteomes" id="UP000245263">
    <property type="component" value="Chromosome 1"/>
</dbReference>
<feature type="modified residue" description="N6-(pyridoxal phosphate)lysine" evidence="11">
    <location>
        <position position="221"/>
    </location>
</feature>
<protein>
    <recommendedName>
        <fullName evidence="11">Histidinol-phosphate aminotransferase</fullName>
        <ecNumber evidence="11">2.6.1.9</ecNumber>
    </recommendedName>
    <alternativeName>
        <fullName evidence="11">Imidazole acetol-phosphate transaminase</fullName>
    </alternativeName>
</protein>
<dbReference type="EC" id="2.6.1.9" evidence="11"/>
<proteinExistence type="inferred from homology"/>
<evidence type="ECO:0000256" key="9">
    <source>
        <dbReference type="ARBA" id="ARBA00023102"/>
    </source>
</evidence>
<dbReference type="InterPro" id="IPR015421">
    <property type="entry name" value="PyrdxlP-dep_Trfase_major"/>
</dbReference>
<dbReference type="Gene3D" id="3.90.1150.10">
    <property type="entry name" value="Aspartate Aminotransferase, domain 1"/>
    <property type="match status" value="1"/>
</dbReference>
<keyword evidence="14" id="KW-1185">Reference proteome</keyword>
<gene>
    <name evidence="11 13" type="primary">hisC</name>
    <name evidence="13" type="ORF">LPTSP3_g16640</name>
</gene>